<feature type="active site" evidence="3">
    <location>
        <position position="208"/>
    </location>
</feature>
<evidence type="ECO:0000313" key="6">
    <source>
        <dbReference type="EMBL" id="AHV96324.1"/>
    </source>
</evidence>
<feature type="domain" description="Alpha/beta hydrolase fold-3" evidence="5">
    <location>
        <begin position="130"/>
        <end position="349"/>
    </location>
</feature>
<evidence type="ECO:0000256" key="4">
    <source>
        <dbReference type="SAM" id="MobiDB-lite"/>
    </source>
</evidence>
<dbReference type="HOGENOM" id="CLU_012494_6_0_9"/>
<dbReference type="InterPro" id="IPR013094">
    <property type="entry name" value="AB_hydrolase_3"/>
</dbReference>
<proteinExistence type="inferred from homology"/>
<dbReference type="PROSITE" id="PS01174">
    <property type="entry name" value="LIPASE_GDXG_SER"/>
    <property type="match status" value="1"/>
</dbReference>
<comment type="similarity">
    <text evidence="1">Belongs to the 'GDXG' lipolytic enzyme family.</text>
</comment>
<organism evidence="6 7">
    <name type="scientific">Paenibacillus sabinae T27</name>
    <dbReference type="NCBI Taxonomy" id="1268072"/>
    <lineage>
        <taxon>Bacteria</taxon>
        <taxon>Bacillati</taxon>
        <taxon>Bacillota</taxon>
        <taxon>Bacilli</taxon>
        <taxon>Bacillales</taxon>
        <taxon>Paenibacillaceae</taxon>
        <taxon>Paenibacillus</taxon>
    </lineage>
</organism>
<dbReference type="PANTHER" id="PTHR48081:SF8">
    <property type="entry name" value="ALPHA_BETA HYDROLASE FOLD-3 DOMAIN-CONTAINING PROTEIN-RELATED"/>
    <property type="match status" value="1"/>
</dbReference>
<evidence type="ECO:0000256" key="1">
    <source>
        <dbReference type="ARBA" id="ARBA00010515"/>
    </source>
</evidence>
<feature type="region of interest" description="Disordered" evidence="4">
    <location>
        <begin position="37"/>
        <end position="71"/>
    </location>
</feature>
<sequence length="376" mass="41744">MNYQKKKNEYAELLSLVKEQTVKQFKDGYDFVVKKIPDSDNAGELDPRVLSVQQQQRQSKNSADEGQPEPADLTAFEKIALRMRSGMQVSGSKDITDTEIVTSKLVINGTNGTIPIRIYRPGNGEKLPVVVFFHGGAFIGGTVDGAENVCKALSEKADAVVISVDYRLAPEHPFPAGFVDCLDAVNWTWRSAEQLGINRNQITVAGDSAGANLAAACALKDKESGTGMIKYQALIYPVVNNAEAVTDDFSWSIDEYIINRHHEYIMPGIQEIKDNLEIIRQVYAKNLEASIPYISPLLAEQLNDLPEALILTAEYDYLRLEAEAYARELSRCGVKTRLIQYNGTNHGFLDKLGLYPQAEDCLDEIAEGIRKCFELN</sequence>
<dbReference type="AlphaFoldDB" id="X4ZXC6"/>
<dbReference type="PATRIC" id="fig|1268072.3.peg.1446"/>
<dbReference type="SUPFAM" id="SSF53474">
    <property type="entry name" value="alpha/beta-Hydrolases"/>
    <property type="match status" value="1"/>
</dbReference>
<protein>
    <submittedName>
        <fullName evidence="6">Alpha/beta hydrolase</fullName>
    </submittedName>
</protein>
<dbReference type="OrthoDB" id="9815425at2"/>
<name>X4ZXC6_9BACL</name>
<dbReference type="RefSeq" id="WP_025333885.1">
    <property type="nucleotide sequence ID" value="NZ_CP004078.1"/>
</dbReference>
<accession>X4ZXC6</accession>
<dbReference type="GO" id="GO:0016787">
    <property type="term" value="F:hydrolase activity"/>
    <property type="evidence" value="ECO:0007669"/>
    <property type="project" value="UniProtKB-KW"/>
</dbReference>
<evidence type="ECO:0000256" key="3">
    <source>
        <dbReference type="PROSITE-ProRule" id="PRU10038"/>
    </source>
</evidence>
<dbReference type="PANTHER" id="PTHR48081">
    <property type="entry name" value="AB HYDROLASE SUPERFAMILY PROTEIN C4A8.06C"/>
    <property type="match status" value="1"/>
</dbReference>
<keyword evidence="2 6" id="KW-0378">Hydrolase</keyword>
<evidence type="ECO:0000256" key="2">
    <source>
        <dbReference type="ARBA" id="ARBA00022801"/>
    </source>
</evidence>
<evidence type="ECO:0000259" key="5">
    <source>
        <dbReference type="Pfam" id="PF07859"/>
    </source>
</evidence>
<dbReference type="STRING" id="1268072.PSAB_06950"/>
<gene>
    <name evidence="6" type="ORF">PSAB_06950</name>
</gene>
<dbReference type="eggNOG" id="COG0657">
    <property type="taxonomic scope" value="Bacteria"/>
</dbReference>
<dbReference type="KEGG" id="psab:PSAB_06950"/>
<evidence type="ECO:0000313" key="7">
    <source>
        <dbReference type="Proteomes" id="UP000019772"/>
    </source>
</evidence>
<reference evidence="6 7" key="1">
    <citation type="journal article" date="2014" name="PLoS Genet.">
        <title>Comparative Genomic Analysis of N2-Fixing and Non-N2-Fixing Paenibacillus spp.: Organization, Evolution and Expression of the Nitrogen Fixation Genes.</title>
        <authorList>
            <person name="Xie J.B."/>
            <person name="Du Z."/>
            <person name="Bai L."/>
            <person name="Tian C."/>
            <person name="Zhang Y."/>
            <person name="Xie J.Y."/>
            <person name="Wang T."/>
            <person name="Liu X."/>
            <person name="Chen X."/>
            <person name="Cheng Q."/>
            <person name="Chen S."/>
            <person name="Li J."/>
        </authorList>
    </citation>
    <scope>NUCLEOTIDE SEQUENCE [LARGE SCALE GENOMIC DNA]</scope>
    <source>
        <strain evidence="6 7">T27</strain>
    </source>
</reference>
<dbReference type="InterPro" id="IPR050300">
    <property type="entry name" value="GDXG_lipolytic_enzyme"/>
</dbReference>
<dbReference type="InterPro" id="IPR033140">
    <property type="entry name" value="Lipase_GDXG_put_SER_AS"/>
</dbReference>
<keyword evidence="7" id="KW-1185">Reference proteome</keyword>
<dbReference type="Proteomes" id="UP000019772">
    <property type="component" value="Chromosome"/>
</dbReference>
<dbReference type="EMBL" id="CP004078">
    <property type="protein sequence ID" value="AHV96324.1"/>
    <property type="molecule type" value="Genomic_DNA"/>
</dbReference>
<dbReference type="Gene3D" id="3.40.50.1820">
    <property type="entry name" value="alpha/beta hydrolase"/>
    <property type="match status" value="1"/>
</dbReference>
<dbReference type="InterPro" id="IPR029058">
    <property type="entry name" value="AB_hydrolase_fold"/>
</dbReference>
<dbReference type="Pfam" id="PF07859">
    <property type="entry name" value="Abhydrolase_3"/>
    <property type="match status" value="1"/>
</dbReference>